<dbReference type="PANTHER" id="PTHR46529">
    <property type="entry name" value="TRNA WYBUTOSINE-SYNTHESIZING PROTEIN 4"/>
    <property type="match status" value="1"/>
</dbReference>
<evidence type="ECO:0000256" key="12">
    <source>
        <dbReference type="ARBA" id="ARBA00030847"/>
    </source>
</evidence>
<dbReference type="UniPathway" id="UPA00375"/>
<dbReference type="GeneID" id="136816889"/>
<evidence type="ECO:0000256" key="1">
    <source>
        <dbReference type="ARBA" id="ARBA00001806"/>
    </source>
</evidence>
<comment type="catalytic activity">
    <reaction evidence="1">
        <text>7-[(3S)-3-amino-3-carboxypropyl]wyosine(37) in tRNA(Phe) + S-adenosyl-L-methionine = 7-[(3S)-(3-amino-3-methoxycarbonyl)propyl]wyosine(37) in tRNA(Phe) + S-adenosyl-L-homocysteine</text>
        <dbReference type="Rhea" id="RHEA:36903"/>
        <dbReference type="Rhea" id="RHEA-COMP:10379"/>
        <dbReference type="Rhea" id="RHEA-COMP:11844"/>
        <dbReference type="ChEBI" id="CHEBI:57856"/>
        <dbReference type="ChEBI" id="CHEBI:59789"/>
        <dbReference type="ChEBI" id="CHEBI:73543"/>
        <dbReference type="ChEBI" id="CHEBI:74275"/>
        <dbReference type="EC" id="2.1.1.290"/>
    </reaction>
</comment>
<evidence type="ECO:0000256" key="6">
    <source>
        <dbReference type="ARBA" id="ARBA00018045"/>
    </source>
</evidence>
<dbReference type="Gene3D" id="2.120.10.80">
    <property type="entry name" value="Kelch-type beta propeller"/>
    <property type="match status" value="1"/>
</dbReference>
<evidence type="ECO:0000313" key="14">
    <source>
        <dbReference type="EnsemblMetazoa" id="CLYHEMP012028.1"/>
    </source>
</evidence>
<dbReference type="InterPro" id="IPR015915">
    <property type="entry name" value="Kelch-typ_b-propeller"/>
</dbReference>
<dbReference type="Pfam" id="PF04072">
    <property type="entry name" value="LCM"/>
    <property type="match status" value="1"/>
</dbReference>
<evidence type="ECO:0000256" key="11">
    <source>
        <dbReference type="ARBA" id="ARBA00029750"/>
    </source>
</evidence>
<evidence type="ECO:0000256" key="7">
    <source>
        <dbReference type="ARBA" id="ARBA00022603"/>
    </source>
</evidence>
<evidence type="ECO:0000256" key="5">
    <source>
        <dbReference type="ARBA" id="ARBA00012779"/>
    </source>
</evidence>
<keyword evidence="9" id="KW-0949">S-adenosyl-L-methionine</keyword>
<evidence type="ECO:0000256" key="10">
    <source>
        <dbReference type="ARBA" id="ARBA00022694"/>
    </source>
</evidence>
<keyword evidence="7" id="KW-0489">Methyltransferase</keyword>
<proteinExistence type="inferred from homology"/>
<keyword evidence="8" id="KW-0808">Transferase</keyword>
<dbReference type="GO" id="GO:0008175">
    <property type="term" value="F:tRNA methyltransferase activity"/>
    <property type="evidence" value="ECO:0007669"/>
    <property type="project" value="TreeGrafter"/>
</dbReference>
<dbReference type="Pfam" id="PF13418">
    <property type="entry name" value="Beta-prop_TYW4"/>
    <property type="match status" value="1"/>
</dbReference>
<dbReference type="EC" id="2.1.1.290" evidence="5"/>
<dbReference type="PANTHER" id="PTHR46529:SF1">
    <property type="entry name" value="TRNA WYBUTOSINE-SYNTHESIZING PROTEIN 4"/>
    <property type="match status" value="1"/>
</dbReference>
<dbReference type="AlphaFoldDB" id="A0A7M5V9A1"/>
<dbReference type="EC" id="2.3.1.231" evidence="4"/>
<comment type="catalytic activity">
    <reaction evidence="13">
        <text>7-[(3S)-(3-amino-3-methoxycarbonyl)propyl]wyosine(37) in tRNA(Phe) + S-adenosyl-L-methionine + CO2 = wybutosine(37) in tRNA(Phe) + S-adenosyl-L-homocysteine + 2 H(+)</text>
        <dbReference type="Rhea" id="RHEA:37119"/>
        <dbReference type="Rhea" id="RHEA-COMP:11844"/>
        <dbReference type="Rhea" id="RHEA-COMP:11847"/>
        <dbReference type="ChEBI" id="CHEBI:15378"/>
        <dbReference type="ChEBI" id="CHEBI:16526"/>
        <dbReference type="ChEBI" id="CHEBI:57856"/>
        <dbReference type="ChEBI" id="CHEBI:59789"/>
        <dbReference type="ChEBI" id="CHEBI:73544"/>
        <dbReference type="ChEBI" id="CHEBI:74275"/>
        <dbReference type="EC" id="2.3.1.231"/>
    </reaction>
</comment>
<name>A0A7M5V9A1_9CNID</name>
<dbReference type="InterPro" id="IPR029063">
    <property type="entry name" value="SAM-dependent_MTases_sf"/>
</dbReference>
<accession>A0A7M5V9A1</accession>
<evidence type="ECO:0000256" key="9">
    <source>
        <dbReference type="ARBA" id="ARBA00022691"/>
    </source>
</evidence>
<evidence type="ECO:0000313" key="15">
    <source>
        <dbReference type="Proteomes" id="UP000594262"/>
    </source>
</evidence>
<reference evidence="14" key="1">
    <citation type="submission" date="2021-01" db="UniProtKB">
        <authorList>
            <consortium name="EnsemblMetazoa"/>
        </authorList>
    </citation>
    <scope>IDENTIFICATION</scope>
</reference>
<organism evidence="14 15">
    <name type="scientific">Clytia hemisphaerica</name>
    <dbReference type="NCBI Taxonomy" id="252671"/>
    <lineage>
        <taxon>Eukaryota</taxon>
        <taxon>Metazoa</taxon>
        <taxon>Cnidaria</taxon>
        <taxon>Hydrozoa</taxon>
        <taxon>Hydroidolina</taxon>
        <taxon>Leptothecata</taxon>
        <taxon>Obeliida</taxon>
        <taxon>Clytiidae</taxon>
        <taxon>Clytia</taxon>
    </lineage>
</organism>
<dbReference type="RefSeq" id="XP_066929323.1">
    <property type="nucleotide sequence ID" value="XM_067073222.1"/>
</dbReference>
<evidence type="ECO:0000256" key="13">
    <source>
        <dbReference type="ARBA" id="ARBA00049250"/>
    </source>
</evidence>
<sequence length="675" mass="77311">MGKKLKNIKDITVQETNDSSILSKASITKLGYFDDPYLSLFTTRVPRRAPLIHRGYYIRAKAIDHSLRSFLECCKELNTPHQIISLGAGFDTSYFRLKENGLLKNCRFIEIDFEDVMRRKIAIIRQHQVLQDIIGTFKTESENSLESDDYLIVPCDLTDLKKLDVFMEKFGIDCNLPSLFFSECVLTYVDLKHSKNLIGWIQKRFQQAAVVIYEQIRPDDAFGYVMMRHFDKIQSPLRRIKDLFTIQKHREVFEALNYSNVLGFDMNFFYEHYLDECEKGRMIRLELFDEFEEWHLKCSHYCIIAAFTGLLTNCNLPARMFPYYAPPEDQPPQPLSYTPTTLNEEQLEVKRFGHRCVQLTNNQFLCMGGFGVTPDGGHKRLNTGLLINSNDVPKCTQINELDDVLYNSITRLSDNRFFVLGGRKSPKTTIPKYGIFVFDGNLVCPVVTKDAETQEEIMVVSRWRHSAVLFKGQILLFGGVTTDNRTLNDLWCIDVNGLTVRKISTTGDVELFARHSHTMSVWKKENVVVYGGLEHSMHLSNQMLLLSLKDGEYHIKEMKFQVPLPKRYAHTSHVVNDTMIVVGGVDTSGQFSTNEILLIDLIGRTFRGLKFPACNPASPLMFHNHQSLLLTRGREGCEKEGRLLVVGGGGNCFSFGTHFNRCVVSLDLSDEIKLT</sequence>
<evidence type="ECO:0000256" key="4">
    <source>
        <dbReference type="ARBA" id="ARBA00012155"/>
    </source>
</evidence>
<dbReference type="SUPFAM" id="SSF117281">
    <property type="entry name" value="Kelch motif"/>
    <property type="match status" value="1"/>
</dbReference>
<dbReference type="EnsemblMetazoa" id="CLYHEMT012028.1">
    <property type="protein sequence ID" value="CLYHEMP012028.1"/>
    <property type="gene ID" value="CLYHEMG012028"/>
</dbReference>
<comment type="pathway">
    <text evidence="2">tRNA modification; wybutosine-tRNA(Phe) biosynthesis.</text>
</comment>
<evidence type="ECO:0000256" key="2">
    <source>
        <dbReference type="ARBA" id="ARBA00004797"/>
    </source>
</evidence>
<dbReference type="GO" id="GO:0030488">
    <property type="term" value="P:tRNA methylation"/>
    <property type="evidence" value="ECO:0007669"/>
    <property type="project" value="TreeGrafter"/>
</dbReference>
<dbReference type="InterPro" id="IPR007213">
    <property type="entry name" value="Ppm1/Ppm2/Tcmp"/>
</dbReference>
<protein>
    <recommendedName>
        <fullName evidence="6">tRNA wybutosine-synthesizing protein 4</fullName>
        <ecNumber evidence="5">2.1.1.290</ecNumber>
        <ecNumber evidence="4">2.3.1.231</ecNumber>
    </recommendedName>
    <alternativeName>
        <fullName evidence="12">tRNA(Phe) (7-(3-amino-3-(methoxycarbonyl)propyl)wyosine(37)-N)-methoxycarbonyltransferase</fullName>
    </alternativeName>
    <alternativeName>
        <fullName evidence="11">tRNA(Phe) (7-(3-amino-3-carboxypropyl)wyosine(37)-O)-methyltransferase</fullName>
    </alternativeName>
</protein>
<keyword evidence="10" id="KW-0819">tRNA processing</keyword>
<keyword evidence="15" id="KW-1185">Reference proteome</keyword>
<evidence type="ECO:0000256" key="8">
    <source>
        <dbReference type="ARBA" id="ARBA00022679"/>
    </source>
</evidence>
<dbReference type="GO" id="GO:0031591">
    <property type="term" value="P:wybutosine biosynthetic process"/>
    <property type="evidence" value="ECO:0007669"/>
    <property type="project" value="TreeGrafter"/>
</dbReference>
<comment type="similarity">
    <text evidence="3">Belongs to the methyltransferase superfamily. LCMT family.</text>
</comment>
<dbReference type="SUPFAM" id="SSF53335">
    <property type="entry name" value="S-adenosyl-L-methionine-dependent methyltransferases"/>
    <property type="match status" value="1"/>
</dbReference>
<dbReference type="Proteomes" id="UP000594262">
    <property type="component" value="Unplaced"/>
</dbReference>
<dbReference type="Gene3D" id="3.40.50.150">
    <property type="entry name" value="Vaccinia Virus protein VP39"/>
    <property type="match status" value="1"/>
</dbReference>
<evidence type="ECO:0000256" key="3">
    <source>
        <dbReference type="ARBA" id="ARBA00010703"/>
    </source>
</evidence>
<dbReference type="OrthoDB" id="203237at2759"/>